<keyword evidence="7" id="KW-0472">Membrane</keyword>
<evidence type="ECO:0000256" key="3">
    <source>
        <dbReference type="ARBA" id="ARBA00022801"/>
    </source>
</evidence>
<sequence length="1130" mass="130079">MSSLQYQDLTLPVGQIRGALRSTIYNDIYYSFEGIPYGQPPLGELRFRTPLPAEPWKGVKNCTEFKVKPVQKNKLSGKAEGSEDCLYLNVYTKMLISVMLLPVMVYIFGGGFSNNAANRSLYSPDYFMQKDVVVVTLNYRLDSLGFLSIKDPKLKIPGNAVLKDQILALKWIKKYIRHFNGDPDNITLFGNSVGGASVHYLTATNQTICMSGTMLNSRASTPPRDYAFRLAQQHGYGGGDNDEEVVKYLQSLDAEQVVMHDLLTEEDHRNGIRLTFAPVVEPYTSEDTVVPTEQHTMLRSAWGNHIPIMFSGVKDEGLLLYSQLKNFTEIVETFRRDPVTILPYLVKQNCDEEECLMLAERLFNFYFGNKNASLADVIHYYGIRDFWHGLHRSLLSRLSYATAPTYLYRFAFDSPTFNHYRKKQTNGEILTGVAHADDLSYIWYGDHSWKLDKCSPEYKTIERMVNLFIDFASNRDYNYQFVYDDECKRYPFIWWPLKSTDPYLALNIGETMQIIEIPEKKDLQIWDSMYVHVKDQLFLSEMFLRNCVIRSLKLRELSSTKYNNVQVFEINSVGFRAAFRSERRFMGTMDSGEENPIVKIAQGLVRGTKSKTIYDDDYYSFEGIPYGQPPLGELRFKAPLPAHGWDGVKDCYEFTGKPLQKNYQGEIEGTEDCLYLNVYVKRLNGNGNLPVLVWIYGGAFNTGSCIKPKYGPDYFMQEDVILVTFNYRVSALGFLSFKDPSLNVPGNAGLKDQVLALKWVKQNIGQFGGDHENITLFGESAGAASVHFMMCTDQTKGLFHKAICMSGCILNNWALTKDTTDLPYRLACELGYEGTDNDREVLEYLQKCPANELLHMKKLNEEVILKGGFFVFVPSMEPYDNPEAVVRKPLLESMKTSWGNSIPLIIGGTSFEGLVRYPQVKHKPELLELCKTEPQVLLPTELLVGKTEEEIQSLAKVLYDLYFQGKEDDEKQFLMGYLDHSSFYSIWHDLHRVTRSRKELATAPTYQYLFDFDSPTFNHHRKMFCGTDIEKGVAHADDLAYLFYSFYSWKLEKESQEYLTLRRMIELWVQFAKISNPNCQYTKDSEWKTISQSDLNQWLRISNDVRFEEIFKEFQHKLDVWNSLYGNDLL</sequence>
<dbReference type="Pfam" id="PF00135">
    <property type="entry name" value="COesterase"/>
    <property type="match status" value="2"/>
</dbReference>
<accession>A0A9J7CNQ7</accession>
<dbReference type="InterPro" id="IPR019826">
    <property type="entry name" value="Carboxylesterase_B_AS"/>
</dbReference>
<evidence type="ECO:0000256" key="2">
    <source>
        <dbReference type="ARBA" id="ARBA00022487"/>
    </source>
</evidence>
<keyword evidence="2" id="KW-0719">Serine esterase</keyword>
<organism evidence="9 10">
    <name type="scientific">Musca domestica</name>
    <name type="common">House fly</name>
    <dbReference type="NCBI Taxonomy" id="7370"/>
    <lineage>
        <taxon>Eukaryota</taxon>
        <taxon>Metazoa</taxon>
        <taxon>Ecdysozoa</taxon>
        <taxon>Arthropoda</taxon>
        <taxon>Hexapoda</taxon>
        <taxon>Insecta</taxon>
        <taxon>Pterygota</taxon>
        <taxon>Neoptera</taxon>
        <taxon>Endopterygota</taxon>
        <taxon>Diptera</taxon>
        <taxon>Brachycera</taxon>
        <taxon>Muscomorpha</taxon>
        <taxon>Muscoidea</taxon>
        <taxon>Muscidae</taxon>
        <taxon>Musca</taxon>
    </lineage>
</organism>
<proteinExistence type="inferred from homology"/>
<dbReference type="InterPro" id="IPR002018">
    <property type="entry name" value="CarbesteraseB"/>
</dbReference>
<dbReference type="PANTHER" id="PTHR43142">
    <property type="entry name" value="CARBOXYLIC ESTER HYDROLASE"/>
    <property type="match status" value="1"/>
</dbReference>
<dbReference type="eggNOG" id="KOG1516">
    <property type="taxonomic scope" value="Eukaryota"/>
</dbReference>
<evidence type="ECO:0000259" key="8">
    <source>
        <dbReference type="Pfam" id="PF00135"/>
    </source>
</evidence>
<dbReference type="PANTHER" id="PTHR43142:SF1">
    <property type="entry name" value="CARBOXYLIC ESTER HYDROLASE"/>
    <property type="match status" value="1"/>
</dbReference>
<protein>
    <recommendedName>
        <fullName evidence="6">carboxylesterase</fullName>
        <ecNumber evidence="6">3.1.1.1</ecNumber>
    </recommendedName>
</protein>
<feature type="transmembrane region" description="Helical" evidence="7">
    <location>
        <begin position="94"/>
        <end position="112"/>
    </location>
</feature>
<keyword evidence="4" id="KW-1015">Disulfide bond</keyword>
<evidence type="ECO:0000256" key="7">
    <source>
        <dbReference type="SAM" id="Phobius"/>
    </source>
</evidence>
<dbReference type="VEuPathDB" id="VectorBase:MDOA000861"/>
<dbReference type="STRING" id="7370.A0A1I8M3G1"/>
<dbReference type="Gene3D" id="3.40.50.1820">
    <property type="entry name" value="alpha/beta hydrolase"/>
    <property type="match status" value="2"/>
</dbReference>
<dbReference type="EC" id="3.1.1.1" evidence="6"/>
<comment type="similarity">
    <text evidence="1">Belongs to the type-B carboxylesterase/lipase family.</text>
</comment>
<keyword evidence="9" id="KW-1185">Reference proteome</keyword>
<dbReference type="SUPFAM" id="SSF53474">
    <property type="entry name" value="alpha/beta-Hydrolases"/>
    <property type="match status" value="2"/>
</dbReference>
<evidence type="ECO:0000313" key="9">
    <source>
        <dbReference type="Proteomes" id="UP001652621"/>
    </source>
</evidence>
<name>A0A9J7CNQ7_MUSDO</name>
<dbReference type="RefSeq" id="XP_005178701.2">
    <property type="nucleotide sequence ID" value="XM_005178644.4"/>
</dbReference>
<dbReference type="GeneID" id="101898354"/>
<evidence type="ECO:0000256" key="1">
    <source>
        <dbReference type="ARBA" id="ARBA00005964"/>
    </source>
</evidence>
<keyword evidence="5" id="KW-0325">Glycoprotein</keyword>
<reference evidence="10" key="1">
    <citation type="submission" date="2025-08" db="UniProtKB">
        <authorList>
            <consortium name="RefSeq"/>
        </authorList>
    </citation>
    <scope>IDENTIFICATION</scope>
    <source>
        <strain evidence="10">Aabys</strain>
        <tissue evidence="10">Whole body</tissue>
    </source>
</reference>
<evidence type="ECO:0000313" key="10">
    <source>
        <dbReference type="RefSeq" id="XP_005178701.2"/>
    </source>
</evidence>
<keyword evidence="7" id="KW-1133">Transmembrane helix</keyword>
<dbReference type="OrthoDB" id="19653at2759"/>
<evidence type="ECO:0000256" key="6">
    <source>
        <dbReference type="ARBA" id="ARBA00039155"/>
    </source>
</evidence>
<evidence type="ECO:0000256" key="5">
    <source>
        <dbReference type="ARBA" id="ARBA00023180"/>
    </source>
</evidence>
<keyword evidence="7" id="KW-0812">Transmembrane</keyword>
<dbReference type="InterPro" id="IPR029058">
    <property type="entry name" value="AB_hydrolase_fold"/>
</dbReference>
<feature type="domain" description="Carboxylesterase type B" evidence="8">
    <location>
        <begin position="595"/>
        <end position="1111"/>
    </location>
</feature>
<gene>
    <name evidence="10" type="primary">LOC101898354</name>
</gene>
<evidence type="ECO:0000256" key="4">
    <source>
        <dbReference type="ARBA" id="ARBA00023157"/>
    </source>
</evidence>
<keyword evidence="3" id="KW-0378">Hydrolase</keyword>
<dbReference type="VEuPathDB" id="VectorBase:MDOMA2_005085"/>
<dbReference type="PROSITE" id="PS00122">
    <property type="entry name" value="CARBOXYLESTERASE_B_1"/>
    <property type="match status" value="1"/>
</dbReference>
<dbReference type="Proteomes" id="UP001652621">
    <property type="component" value="Unplaced"/>
</dbReference>
<feature type="domain" description="Carboxylesterase type B" evidence="8">
    <location>
        <begin position="9"/>
        <end position="526"/>
    </location>
</feature>